<keyword evidence="3" id="KW-1185">Reference proteome</keyword>
<organism evidence="2 3">
    <name type="scientific">Enterococcus cecorum DSM 20682 = ATCC 43198</name>
    <dbReference type="NCBI Taxonomy" id="1121864"/>
    <lineage>
        <taxon>Bacteria</taxon>
        <taxon>Bacillati</taxon>
        <taxon>Bacillota</taxon>
        <taxon>Bacilli</taxon>
        <taxon>Lactobacillales</taxon>
        <taxon>Enterococcaceae</taxon>
        <taxon>Enterococcus</taxon>
    </lineage>
</organism>
<evidence type="ECO:0000313" key="3">
    <source>
        <dbReference type="Proteomes" id="UP000017415"/>
    </source>
</evidence>
<dbReference type="OrthoDB" id="2190106at2"/>
<evidence type="ECO:0000313" key="2">
    <source>
        <dbReference type="EMBL" id="ESK60470.1"/>
    </source>
</evidence>
<name>S1RHF4_9ENTE</name>
<comment type="caution">
    <text evidence="2">The sequence shown here is derived from an EMBL/GenBank/DDBJ whole genome shotgun (WGS) entry which is preliminary data.</text>
</comment>
<dbReference type="AlphaFoldDB" id="S1RHF4"/>
<dbReference type="InterPro" id="IPR010359">
    <property type="entry name" value="IrrE_HExxH"/>
</dbReference>
<dbReference type="RefSeq" id="WP_016251380.1">
    <property type="nucleotide sequence ID" value="NZ_ASWI01000004.1"/>
</dbReference>
<dbReference type="eggNOG" id="ENOG502ZS0M">
    <property type="taxonomic scope" value="Bacteria"/>
</dbReference>
<reference evidence="2 3" key="1">
    <citation type="submission" date="2013-10" db="EMBL/GenBank/DDBJ databases">
        <title>The Genome Sequence of Enterococcus cecorum DSM 20682 (= ATCC 43198) (Illumina assembly).</title>
        <authorList>
            <consortium name="The Broad Institute Genomics Platform"/>
            <consortium name="The Broad Institute Genome Sequencing Center for Infectious Disease"/>
            <person name="Earl A."/>
            <person name="Russ C."/>
            <person name="Gilmore M."/>
            <person name="Surin D."/>
            <person name="Walker B."/>
            <person name="Young S."/>
            <person name="Zeng Q."/>
            <person name="Gargeya S."/>
            <person name="Fitzgerald M."/>
            <person name="Haas B."/>
            <person name="Abouelleil A."/>
            <person name="Allen A.W."/>
            <person name="Alvarado L."/>
            <person name="Arachchi H.M."/>
            <person name="Berlin A.M."/>
            <person name="Chapman S.B."/>
            <person name="Gainer-Dewar J."/>
            <person name="Goldberg J."/>
            <person name="Griggs A."/>
            <person name="Gujja S."/>
            <person name="Hansen M."/>
            <person name="Howarth C."/>
            <person name="Imamovic A."/>
            <person name="Ireland A."/>
            <person name="Larimer J."/>
            <person name="McCowan C."/>
            <person name="Murphy C."/>
            <person name="Pearson M."/>
            <person name="Poon T.W."/>
            <person name="Priest M."/>
            <person name="Roberts A."/>
            <person name="Saif S."/>
            <person name="Shea T."/>
            <person name="Sisk P."/>
            <person name="Sykes S."/>
            <person name="Wortman J."/>
            <person name="Nusbaum C."/>
            <person name="Birren B."/>
        </authorList>
    </citation>
    <scope>NUCLEOTIDE SEQUENCE [LARGE SCALE GENOMIC DNA]</scope>
    <source>
        <strain evidence="2 3">ATCC 43198</strain>
    </source>
</reference>
<dbReference type="Gene3D" id="1.10.10.2910">
    <property type="match status" value="1"/>
</dbReference>
<dbReference type="HOGENOM" id="CLU_140389_0_0_9"/>
<evidence type="ECO:0000259" key="1">
    <source>
        <dbReference type="Pfam" id="PF06114"/>
    </source>
</evidence>
<accession>S1RHF4</accession>
<dbReference type="Proteomes" id="UP000017415">
    <property type="component" value="Unassembled WGS sequence"/>
</dbReference>
<dbReference type="GeneID" id="60870833"/>
<sequence>MLNSHIRYLIEKLEVTIIYGDGFNSAGMYFEEENIILINSNQNEFYQTKAILHELGHAAKHKGEMELYNLAFSLHSKMENEAEEFMIENLIKHYAEYTDQDNANWLKFMEDYEIEPKYEFVVKEMMASEYLGSEQFNSFIE</sequence>
<dbReference type="PATRIC" id="fig|1121864.4.peg.1206"/>
<protein>
    <recommendedName>
        <fullName evidence="1">IrrE N-terminal-like domain-containing protein</fullName>
    </recommendedName>
</protein>
<dbReference type="EMBL" id="AHYS01000011">
    <property type="protein sequence ID" value="ESK60470.1"/>
    <property type="molecule type" value="Genomic_DNA"/>
</dbReference>
<dbReference type="Pfam" id="PF06114">
    <property type="entry name" value="Peptidase_M78"/>
    <property type="match status" value="1"/>
</dbReference>
<proteinExistence type="predicted"/>
<gene>
    <name evidence="2" type="ORF">OMO_02128</name>
</gene>
<feature type="domain" description="IrrE N-terminal-like" evidence="1">
    <location>
        <begin position="19"/>
        <end position="93"/>
    </location>
</feature>